<dbReference type="InterPro" id="IPR016460">
    <property type="entry name" value="COPB1"/>
</dbReference>
<reference evidence="1" key="2">
    <citation type="submission" date="2023-05" db="EMBL/GenBank/DDBJ databases">
        <authorList>
            <person name="Fouks B."/>
        </authorList>
    </citation>
    <scope>NUCLEOTIDE SEQUENCE</scope>
    <source>
        <strain evidence="1">Stay&amp;Tobe</strain>
        <tissue evidence="1">Testes</tissue>
    </source>
</reference>
<sequence length="56" mass="6410">MELVSSRNIEEMVLVLKKEVAKTHNVVEHEDTGKYRQLLVRTLHSCCIKFPDVAAT</sequence>
<dbReference type="AlphaFoldDB" id="A0AAD8EI10"/>
<protein>
    <submittedName>
        <fullName evidence="1">Uncharacterized protein</fullName>
    </submittedName>
</protein>
<dbReference type="EMBL" id="JASPKZ010003970">
    <property type="protein sequence ID" value="KAJ9591043.1"/>
    <property type="molecule type" value="Genomic_DNA"/>
</dbReference>
<dbReference type="Proteomes" id="UP001233999">
    <property type="component" value="Unassembled WGS sequence"/>
</dbReference>
<reference evidence="1" key="1">
    <citation type="journal article" date="2023" name="IScience">
        <title>Live-bearing cockroach genome reveals convergent evolutionary mechanisms linked to viviparity in insects and beyond.</title>
        <authorList>
            <person name="Fouks B."/>
            <person name="Harrison M.C."/>
            <person name="Mikhailova A.A."/>
            <person name="Marchal E."/>
            <person name="English S."/>
            <person name="Carruthers M."/>
            <person name="Jennings E.C."/>
            <person name="Chiamaka E.L."/>
            <person name="Frigard R.A."/>
            <person name="Pippel M."/>
            <person name="Attardo G.M."/>
            <person name="Benoit J.B."/>
            <person name="Bornberg-Bauer E."/>
            <person name="Tobe S.S."/>
        </authorList>
    </citation>
    <scope>NUCLEOTIDE SEQUENCE</scope>
    <source>
        <strain evidence="1">Stay&amp;Tobe</strain>
    </source>
</reference>
<evidence type="ECO:0000313" key="2">
    <source>
        <dbReference type="Proteomes" id="UP001233999"/>
    </source>
</evidence>
<organism evidence="1 2">
    <name type="scientific">Diploptera punctata</name>
    <name type="common">Pacific beetle cockroach</name>
    <dbReference type="NCBI Taxonomy" id="6984"/>
    <lineage>
        <taxon>Eukaryota</taxon>
        <taxon>Metazoa</taxon>
        <taxon>Ecdysozoa</taxon>
        <taxon>Arthropoda</taxon>
        <taxon>Hexapoda</taxon>
        <taxon>Insecta</taxon>
        <taxon>Pterygota</taxon>
        <taxon>Neoptera</taxon>
        <taxon>Polyneoptera</taxon>
        <taxon>Dictyoptera</taxon>
        <taxon>Blattodea</taxon>
        <taxon>Blaberoidea</taxon>
        <taxon>Blaberidae</taxon>
        <taxon>Diplopterinae</taxon>
        <taxon>Diploptera</taxon>
    </lineage>
</organism>
<feature type="non-terminal residue" evidence="1">
    <location>
        <position position="56"/>
    </location>
</feature>
<accession>A0AAD8EI10</accession>
<proteinExistence type="predicted"/>
<dbReference type="PANTHER" id="PTHR10635">
    <property type="entry name" value="COATOMER SUBUNIT BETA"/>
    <property type="match status" value="1"/>
</dbReference>
<name>A0AAD8EI10_DIPPU</name>
<dbReference type="GO" id="GO:0006891">
    <property type="term" value="P:intra-Golgi vesicle-mediated transport"/>
    <property type="evidence" value="ECO:0007669"/>
    <property type="project" value="TreeGrafter"/>
</dbReference>
<comment type="caution">
    <text evidence="1">The sequence shown here is derived from an EMBL/GenBank/DDBJ whole genome shotgun (WGS) entry which is preliminary data.</text>
</comment>
<keyword evidence="2" id="KW-1185">Reference proteome</keyword>
<dbReference type="GO" id="GO:0006888">
    <property type="term" value="P:endoplasmic reticulum to Golgi vesicle-mediated transport"/>
    <property type="evidence" value="ECO:0007669"/>
    <property type="project" value="TreeGrafter"/>
</dbReference>
<gene>
    <name evidence="1" type="ORF">L9F63_027750</name>
</gene>
<dbReference type="PANTHER" id="PTHR10635:SF0">
    <property type="entry name" value="COATOMER SUBUNIT BETA"/>
    <property type="match status" value="1"/>
</dbReference>
<evidence type="ECO:0000313" key="1">
    <source>
        <dbReference type="EMBL" id="KAJ9591043.1"/>
    </source>
</evidence>
<dbReference type="GO" id="GO:0006886">
    <property type="term" value="P:intracellular protein transport"/>
    <property type="evidence" value="ECO:0007669"/>
    <property type="project" value="InterPro"/>
</dbReference>
<dbReference type="GO" id="GO:0030126">
    <property type="term" value="C:COPI vesicle coat"/>
    <property type="evidence" value="ECO:0007669"/>
    <property type="project" value="TreeGrafter"/>
</dbReference>